<evidence type="ECO:0000256" key="7">
    <source>
        <dbReference type="ARBA" id="ARBA00022737"/>
    </source>
</evidence>
<evidence type="ECO:0000256" key="6">
    <source>
        <dbReference type="ARBA" id="ARBA00022729"/>
    </source>
</evidence>
<dbReference type="Pfam" id="PF08263">
    <property type="entry name" value="LRRNT_2"/>
    <property type="match status" value="1"/>
</dbReference>
<dbReference type="FunFam" id="3.80.10.10:FF:000111">
    <property type="entry name" value="LRR receptor-like serine/threonine-protein kinase ERECTA"/>
    <property type="match status" value="1"/>
</dbReference>
<dbReference type="SMART" id="SM00369">
    <property type="entry name" value="LRR_TYP"/>
    <property type="match status" value="11"/>
</dbReference>
<evidence type="ECO:0000256" key="1">
    <source>
        <dbReference type="ARBA" id="ARBA00004251"/>
    </source>
</evidence>
<dbReference type="InterPro" id="IPR055414">
    <property type="entry name" value="LRR_R13L4/SHOC2-like"/>
</dbReference>
<feature type="domain" description="Disease resistance R13L4/SHOC-2-like LRR" evidence="15">
    <location>
        <begin position="377"/>
        <end position="546"/>
    </location>
</feature>
<organism evidence="16 17">
    <name type="scientific">Jatropha curcas</name>
    <name type="common">Barbados nut</name>
    <dbReference type="NCBI Taxonomy" id="180498"/>
    <lineage>
        <taxon>Eukaryota</taxon>
        <taxon>Viridiplantae</taxon>
        <taxon>Streptophyta</taxon>
        <taxon>Embryophyta</taxon>
        <taxon>Tracheophyta</taxon>
        <taxon>Spermatophyta</taxon>
        <taxon>Magnoliopsida</taxon>
        <taxon>eudicotyledons</taxon>
        <taxon>Gunneridae</taxon>
        <taxon>Pentapetalae</taxon>
        <taxon>rosids</taxon>
        <taxon>fabids</taxon>
        <taxon>Malpighiales</taxon>
        <taxon>Euphorbiaceae</taxon>
        <taxon>Crotonoideae</taxon>
        <taxon>Jatropheae</taxon>
        <taxon>Jatropha</taxon>
    </lineage>
</organism>
<feature type="domain" description="Disease resistance R13L4/SHOC-2-like LRR" evidence="15">
    <location>
        <begin position="684"/>
        <end position="795"/>
    </location>
</feature>
<keyword evidence="5 12" id="KW-0812">Transmembrane</keyword>
<feature type="transmembrane region" description="Helical" evidence="12">
    <location>
        <begin position="992"/>
        <end position="1014"/>
    </location>
</feature>
<dbReference type="STRING" id="180498.A0A067LG82"/>
<evidence type="ECO:0000256" key="2">
    <source>
        <dbReference type="ARBA" id="ARBA00009592"/>
    </source>
</evidence>
<comment type="similarity">
    <text evidence="2">Belongs to the RLP family.</text>
</comment>
<evidence type="ECO:0000259" key="15">
    <source>
        <dbReference type="Pfam" id="PF23598"/>
    </source>
</evidence>
<dbReference type="InterPro" id="IPR046956">
    <property type="entry name" value="RLP23-like"/>
</dbReference>
<reference evidence="16 17" key="1">
    <citation type="journal article" date="2014" name="PLoS ONE">
        <title>Global Analysis of Gene Expression Profiles in Physic Nut (Jatropha curcas L.) Seedlings Exposed to Salt Stress.</title>
        <authorList>
            <person name="Zhang L."/>
            <person name="Zhang C."/>
            <person name="Wu P."/>
            <person name="Chen Y."/>
            <person name="Li M."/>
            <person name="Jiang H."/>
            <person name="Wu G."/>
        </authorList>
    </citation>
    <scope>NUCLEOTIDE SEQUENCE [LARGE SCALE GENOMIC DNA]</scope>
    <source>
        <strain evidence="17">cv. GZQX0401</strain>
        <tissue evidence="16">Young leaves</tissue>
    </source>
</reference>
<keyword evidence="10" id="KW-0675">Receptor</keyword>
<evidence type="ECO:0000256" key="12">
    <source>
        <dbReference type="SAM" id="Phobius"/>
    </source>
</evidence>
<dbReference type="PRINTS" id="PR00019">
    <property type="entry name" value="LEURICHRPT"/>
</dbReference>
<dbReference type="AlphaFoldDB" id="A0A067LG82"/>
<dbReference type="OrthoDB" id="1154620at2759"/>
<dbReference type="Pfam" id="PF00560">
    <property type="entry name" value="LRR_1"/>
    <property type="match status" value="4"/>
</dbReference>
<dbReference type="SUPFAM" id="SSF52047">
    <property type="entry name" value="RNI-like"/>
    <property type="match status" value="1"/>
</dbReference>
<evidence type="ECO:0000256" key="4">
    <source>
        <dbReference type="ARBA" id="ARBA00022614"/>
    </source>
</evidence>
<keyword evidence="11" id="KW-0325">Glycoprotein</keyword>
<dbReference type="FunFam" id="3.80.10.10:FF:000041">
    <property type="entry name" value="LRR receptor-like serine/threonine-protein kinase ERECTA"/>
    <property type="match status" value="1"/>
</dbReference>
<protein>
    <submittedName>
        <fullName evidence="16">Uncharacterized protein</fullName>
    </submittedName>
</protein>
<dbReference type="SUPFAM" id="SSF52058">
    <property type="entry name" value="L domain-like"/>
    <property type="match status" value="2"/>
</dbReference>
<keyword evidence="4" id="KW-0433">Leucine-rich repeat</keyword>
<feature type="chain" id="PRO_5001643770" evidence="13">
    <location>
        <begin position="19"/>
        <end position="1051"/>
    </location>
</feature>
<gene>
    <name evidence="16" type="ORF">JCGZ_16857</name>
</gene>
<keyword evidence="6 13" id="KW-0732">Signal</keyword>
<dbReference type="EMBL" id="KK914267">
    <property type="protein sequence ID" value="KDP43570.1"/>
    <property type="molecule type" value="Genomic_DNA"/>
</dbReference>
<comment type="subcellular location">
    <subcellularLocation>
        <location evidence="1">Cell membrane</location>
        <topology evidence="1">Single-pass type I membrane protein</topology>
    </subcellularLocation>
</comment>
<keyword evidence="3" id="KW-1003">Cell membrane</keyword>
<evidence type="ECO:0000256" key="13">
    <source>
        <dbReference type="SAM" id="SignalP"/>
    </source>
</evidence>
<evidence type="ECO:0000256" key="3">
    <source>
        <dbReference type="ARBA" id="ARBA00022475"/>
    </source>
</evidence>
<keyword evidence="7" id="KW-0677">Repeat</keyword>
<evidence type="ECO:0000313" key="16">
    <source>
        <dbReference type="EMBL" id="KDP43570.1"/>
    </source>
</evidence>
<dbReference type="PROSITE" id="PS51450">
    <property type="entry name" value="LRR"/>
    <property type="match status" value="1"/>
</dbReference>
<evidence type="ECO:0000256" key="10">
    <source>
        <dbReference type="ARBA" id="ARBA00023170"/>
    </source>
</evidence>
<dbReference type="Pfam" id="PF23598">
    <property type="entry name" value="LRR_14"/>
    <property type="match status" value="2"/>
</dbReference>
<dbReference type="InterPro" id="IPR032675">
    <property type="entry name" value="LRR_dom_sf"/>
</dbReference>
<feature type="domain" description="Leucine-rich repeat-containing N-terminal plant-type" evidence="14">
    <location>
        <begin position="25"/>
        <end position="62"/>
    </location>
</feature>
<keyword evidence="9 12" id="KW-0472">Membrane</keyword>
<evidence type="ECO:0000256" key="9">
    <source>
        <dbReference type="ARBA" id="ARBA00023136"/>
    </source>
</evidence>
<evidence type="ECO:0000256" key="11">
    <source>
        <dbReference type="ARBA" id="ARBA00023180"/>
    </source>
</evidence>
<dbReference type="InterPro" id="IPR001611">
    <property type="entry name" value="Leu-rich_rpt"/>
</dbReference>
<sequence length="1051" mass="116231">MLLLALALMAGLIHNSYAQMVDCLKSDREALVDFKSGLKDPENWLSSWQGNNCCQWWGIYCDNSTSAVITVDLHNPYKYEVGGLSGEIRPSLTKLKSLRHLDLSSNSFNGIPIPIFFHSLEKLQYLNLASAGFSGKIPQNLGNISTLQYFNVSSDSCCLTVDSLEWMTSLSSLKYLALNGVDLSMVGSDWILALNMLPHLSDVHLSFCNLHGSVSFHGFLNFSSIAVIDLSDNDFNSTLPNWVPNISMLQFFDARNSFFNGGIPIGYSDLPNLRFLYLSGNSVKANIYQVLKGSWEKIEVFDLDFCSLYGELPSFVGNLTSLTHLSLPFNNINGQIPRSIGKLCNLKYLDLSYNYLTGSLPEVLGQTQFCLPKSSFSSLQYLNLRCNEFVGELPNWLGELHNLVELILDFNSFNGSIPTSIGGLKHLTTVSLSRNALNETLPYSLGQLSNLSFFDVSYNHLSGSLPTNLGQLSELSFLDVSSNHLSGILSKSHFSMLKELQTLSLSANSLILKLDSNWVPPFQVRYLFMGSCKLGPSFPAWLKSQRNIGFLDFSNASISDSIPNWFWSISSNIVFLNFSFNQLQGSLPNPFNIYPLASIDLKYNLLEGALPIPNVRIKALDLSNNKFSGPIPKSISNLTRFLNHLSLASNKLIGEIPTSIGEGLFGLVILDLSKNNLSGNIPTNIGNCYLLQVLDLQCNNLSGVIPESLGELKFLRTIHLRNNLISGKLPLSFRNLSFLETIDLGNNRLTGVIPSWTGNGFKDLKILRLRSNSFFGELPSTLANLSSLQVLDLAENKLDGIIPANFGNFEAMTHVQNINYNSPYAILPGFYYQENIFVTIKGQSFEYTKTLSLLTCIDLSGNNLKGEFPIVISNLVGLVVLNLSRNHISGQIPHSISELRQLASFDLSRNMLSGPIPESMSLLSFLGYLNLSDNNFSGRIPFVGHLTTFEASSFSGNPSLCGAPLEVECPGDNSRNTGTTDENDFGSVDDKWFYLVIALGFAAGLLVPFFILAIKRTWSDAYFGFADTVADRLLTWACKTRMSLRNFGFCL</sequence>
<dbReference type="Proteomes" id="UP000027138">
    <property type="component" value="Unassembled WGS sequence"/>
</dbReference>
<evidence type="ECO:0000259" key="14">
    <source>
        <dbReference type="Pfam" id="PF08263"/>
    </source>
</evidence>
<proteinExistence type="inferred from homology"/>
<dbReference type="PANTHER" id="PTHR48063:SF16">
    <property type="entry name" value="LRR RECEPTOR-LIKE SERINE_THREONINE-PROTEIN KINASE GSO1"/>
    <property type="match status" value="1"/>
</dbReference>
<dbReference type="PANTHER" id="PTHR48063">
    <property type="entry name" value="LRR RECEPTOR-LIKE KINASE"/>
    <property type="match status" value="1"/>
</dbReference>
<name>A0A067LG82_JATCU</name>
<dbReference type="InterPro" id="IPR003591">
    <property type="entry name" value="Leu-rich_rpt_typical-subtyp"/>
</dbReference>
<dbReference type="FunFam" id="3.80.10.10:FF:000095">
    <property type="entry name" value="LRR receptor-like serine/threonine-protein kinase GSO1"/>
    <property type="match status" value="1"/>
</dbReference>
<feature type="signal peptide" evidence="13">
    <location>
        <begin position="1"/>
        <end position="18"/>
    </location>
</feature>
<keyword evidence="17" id="KW-1185">Reference proteome</keyword>
<accession>A0A067LG82</accession>
<evidence type="ECO:0000256" key="8">
    <source>
        <dbReference type="ARBA" id="ARBA00022989"/>
    </source>
</evidence>
<dbReference type="FunFam" id="3.80.10.10:FF:001347">
    <property type="entry name" value="LRR receptor-like serine/threonine-protein kinase GSO2"/>
    <property type="match status" value="1"/>
</dbReference>
<dbReference type="Gene3D" id="3.80.10.10">
    <property type="entry name" value="Ribonuclease Inhibitor"/>
    <property type="match status" value="7"/>
</dbReference>
<keyword evidence="8 12" id="KW-1133">Transmembrane helix</keyword>
<dbReference type="Pfam" id="PF13855">
    <property type="entry name" value="LRR_8"/>
    <property type="match status" value="1"/>
</dbReference>
<evidence type="ECO:0000256" key="5">
    <source>
        <dbReference type="ARBA" id="ARBA00022692"/>
    </source>
</evidence>
<dbReference type="InterPro" id="IPR013210">
    <property type="entry name" value="LRR_N_plant-typ"/>
</dbReference>
<dbReference type="FunFam" id="3.80.10.10:FF:000129">
    <property type="entry name" value="Leucine-rich repeat receptor-like kinase"/>
    <property type="match status" value="1"/>
</dbReference>
<evidence type="ECO:0000313" key="17">
    <source>
        <dbReference type="Proteomes" id="UP000027138"/>
    </source>
</evidence>
<dbReference type="GO" id="GO:0005886">
    <property type="term" value="C:plasma membrane"/>
    <property type="evidence" value="ECO:0007669"/>
    <property type="project" value="UniProtKB-SubCell"/>
</dbReference>